<dbReference type="AlphaFoldDB" id="A0A8J2IG25"/>
<accession>A0A8J2IG25</accession>
<sequence length="493" mass="58200">MDQNLEFYRSILRMPPWERRERMQHLPRSECNRVRAIVKRENDARMLEEAIAGRDLVEVALADPSEIIGDMQLMQTLLGRTIYSDDEDTMVERITNSVAQSSSGLIGYTEGFDRSVKCLCLDAWKLVYCDICYIDMGGATLQETYETRLREEELQTPVARARELVRDTCLKKARRNAKWMIPALERLPTQTEPAQPNRELDELFKRVLETSSIPDVLETLFEQEGTRESMEAIWKREEPEARLERMWKEVSPAPPAWIQKILTAQEQWGFVYYLSREVDQKYGRNWKSTWIRINNTSPPSRVSWQSIHCQGRHHRFNLERLSSENWPIFQHGEDLTEDANLRKHFKQYIEDNLSKTQEDEKMKKMINKKKKYRSLKEYTDVLSPGLQRNTFIVIPIELVDGNRKVKEGDSLDPYWVWAYDAGWDSSQAETVINGEKYQGRVKVAKDSLNSWFYGACWEGVSLRDMWLKAQRHSDKIWICYTKELEEWDHESYI</sequence>
<dbReference type="EMBL" id="CAJSTJ010000099">
    <property type="protein sequence ID" value="CAG7556421.1"/>
    <property type="molecule type" value="Genomic_DNA"/>
</dbReference>
<dbReference type="Proteomes" id="UP000693738">
    <property type="component" value="Unassembled WGS sequence"/>
</dbReference>
<comment type="caution">
    <text evidence="1">The sequence shown here is derived from an EMBL/GenBank/DDBJ whole genome shotgun (WGS) entry which is preliminary data.</text>
</comment>
<protein>
    <submittedName>
        <fullName evidence="1">Uncharacterized protein</fullName>
    </submittedName>
</protein>
<reference evidence="1" key="1">
    <citation type="submission" date="2021-05" db="EMBL/GenBank/DDBJ databases">
        <authorList>
            <person name="Khan N."/>
        </authorList>
    </citation>
    <scope>NUCLEOTIDE SEQUENCE</scope>
</reference>
<organism evidence="1 2">
    <name type="scientific">Fusarium equiseti</name>
    <name type="common">Fusarium scirpi</name>
    <dbReference type="NCBI Taxonomy" id="61235"/>
    <lineage>
        <taxon>Eukaryota</taxon>
        <taxon>Fungi</taxon>
        <taxon>Dikarya</taxon>
        <taxon>Ascomycota</taxon>
        <taxon>Pezizomycotina</taxon>
        <taxon>Sordariomycetes</taxon>
        <taxon>Hypocreomycetidae</taxon>
        <taxon>Hypocreales</taxon>
        <taxon>Nectriaceae</taxon>
        <taxon>Fusarium</taxon>
        <taxon>Fusarium incarnatum-equiseti species complex</taxon>
    </lineage>
</organism>
<evidence type="ECO:0000313" key="2">
    <source>
        <dbReference type="Proteomes" id="UP000693738"/>
    </source>
</evidence>
<name>A0A8J2IG25_FUSEQ</name>
<evidence type="ECO:0000313" key="1">
    <source>
        <dbReference type="EMBL" id="CAG7556421.1"/>
    </source>
</evidence>
<gene>
    <name evidence="1" type="ORF">FEQUK3_LOCUS2123</name>
</gene>
<proteinExistence type="predicted"/>